<dbReference type="GO" id="GO:0015086">
    <property type="term" value="F:cadmium ion transmembrane transporter activity"/>
    <property type="evidence" value="ECO:0007669"/>
    <property type="project" value="TreeGrafter"/>
</dbReference>
<dbReference type="GO" id="GO:0030026">
    <property type="term" value="P:intracellular manganese ion homeostasis"/>
    <property type="evidence" value="ECO:0007669"/>
    <property type="project" value="TreeGrafter"/>
</dbReference>
<feature type="transmembrane region" description="Helical" evidence="6">
    <location>
        <begin position="228"/>
        <end position="250"/>
    </location>
</feature>
<comment type="caution">
    <text evidence="7">The sequence shown here is derived from an EMBL/GenBank/DDBJ whole genome shotgun (WGS) entry which is preliminary data.</text>
</comment>
<proteinExistence type="inferred from homology"/>
<feature type="compositionally biased region" description="Pro residues" evidence="5">
    <location>
        <begin position="528"/>
        <end position="541"/>
    </location>
</feature>
<dbReference type="NCBIfam" id="NF001923">
    <property type="entry name" value="PRK00701.1"/>
    <property type="match status" value="1"/>
</dbReference>
<dbReference type="STRING" id="448386.A0A2V3IJP8"/>
<feature type="transmembrane region" description="Helical" evidence="6">
    <location>
        <begin position="154"/>
        <end position="176"/>
    </location>
</feature>
<reference evidence="7 8" key="1">
    <citation type="journal article" date="2018" name="Mol. Biol. Evol.">
        <title>Analysis of the draft genome of the red seaweed Gracilariopsis chorda provides insights into genome size evolution in Rhodophyta.</title>
        <authorList>
            <person name="Lee J."/>
            <person name="Yang E.C."/>
            <person name="Graf L."/>
            <person name="Yang J.H."/>
            <person name="Qiu H."/>
            <person name="Zel Zion U."/>
            <person name="Chan C.X."/>
            <person name="Stephens T.G."/>
            <person name="Weber A.P.M."/>
            <person name="Boo G.H."/>
            <person name="Boo S.M."/>
            <person name="Kim K.M."/>
            <person name="Shin Y."/>
            <person name="Jung M."/>
            <person name="Lee S.J."/>
            <person name="Yim H.S."/>
            <person name="Lee J.H."/>
            <person name="Bhattacharya D."/>
            <person name="Yoon H.S."/>
        </authorList>
    </citation>
    <scope>NUCLEOTIDE SEQUENCE [LARGE SCALE GENOMIC DNA]</scope>
    <source>
        <strain evidence="7 8">SKKU-2015</strain>
        <tissue evidence="7">Whole body</tissue>
    </source>
</reference>
<feature type="transmembrane region" description="Helical" evidence="6">
    <location>
        <begin position="431"/>
        <end position="451"/>
    </location>
</feature>
<keyword evidence="8" id="KW-1185">Reference proteome</keyword>
<feature type="transmembrane region" description="Helical" evidence="6">
    <location>
        <begin position="45"/>
        <end position="64"/>
    </location>
</feature>
<dbReference type="EMBL" id="NBIV01000169">
    <property type="protein sequence ID" value="PXF42279.1"/>
    <property type="molecule type" value="Genomic_DNA"/>
</dbReference>
<dbReference type="PANTHER" id="PTHR11706">
    <property type="entry name" value="SOLUTE CARRIER PROTEIN FAMILY 11 MEMBER"/>
    <property type="match status" value="1"/>
</dbReference>
<name>A0A2V3IJP8_9FLOR</name>
<evidence type="ECO:0000256" key="4">
    <source>
        <dbReference type="ARBA" id="ARBA00023136"/>
    </source>
</evidence>
<dbReference type="GO" id="GO:0005384">
    <property type="term" value="F:manganese ion transmembrane transporter activity"/>
    <property type="evidence" value="ECO:0007669"/>
    <property type="project" value="TreeGrafter"/>
</dbReference>
<feature type="transmembrane region" description="Helical" evidence="6">
    <location>
        <begin position="84"/>
        <end position="103"/>
    </location>
</feature>
<keyword evidence="4 6" id="KW-0472">Membrane</keyword>
<feature type="compositionally biased region" description="Low complexity" evidence="5">
    <location>
        <begin position="518"/>
        <end position="527"/>
    </location>
</feature>
<feature type="region of interest" description="Disordered" evidence="5">
    <location>
        <begin position="517"/>
        <end position="550"/>
    </location>
</feature>
<feature type="transmembrane region" description="Helical" evidence="6">
    <location>
        <begin position="188"/>
        <end position="208"/>
    </location>
</feature>
<dbReference type="Pfam" id="PF01566">
    <property type="entry name" value="Nramp"/>
    <property type="match status" value="1"/>
</dbReference>
<feature type="transmembrane region" description="Helical" evidence="6">
    <location>
        <begin position="391"/>
        <end position="410"/>
    </location>
</feature>
<keyword evidence="2 6" id="KW-0812">Transmembrane</keyword>
<dbReference type="PRINTS" id="PR00447">
    <property type="entry name" value="NATRESASSCMP"/>
</dbReference>
<evidence type="ECO:0000256" key="3">
    <source>
        <dbReference type="ARBA" id="ARBA00022989"/>
    </source>
</evidence>
<evidence type="ECO:0000313" key="7">
    <source>
        <dbReference type="EMBL" id="PXF42279.1"/>
    </source>
</evidence>
<comment type="subcellular location">
    <subcellularLocation>
        <location evidence="1">Membrane</location>
        <topology evidence="1">Multi-pass membrane protein</topology>
    </subcellularLocation>
</comment>
<dbReference type="InterPro" id="IPR001046">
    <property type="entry name" value="NRAMP_fam"/>
</dbReference>
<feature type="transmembrane region" description="Helical" evidence="6">
    <location>
        <begin position="368"/>
        <end position="385"/>
    </location>
</feature>
<evidence type="ECO:0000256" key="1">
    <source>
        <dbReference type="ARBA" id="ARBA00004141"/>
    </source>
</evidence>
<keyword evidence="3 6" id="KW-1133">Transmembrane helix</keyword>
<feature type="transmembrane region" description="Helical" evidence="6">
    <location>
        <begin position="325"/>
        <end position="348"/>
    </location>
</feature>
<dbReference type="GO" id="GO:0034755">
    <property type="term" value="P:iron ion transmembrane transport"/>
    <property type="evidence" value="ECO:0007669"/>
    <property type="project" value="TreeGrafter"/>
</dbReference>
<dbReference type="PANTHER" id="PTHR11706:SF101">
    <property type="entry name" value="MANGANESE TRANSPORTER SMF1"/>
    <property type="match status" value="1"/>
</dbReference>
<dbReference type="HAMAP" id="MF_00221">
    <property type="entry name" value="NRAMP"/>
    <property type="match status" value="1"/>
</dbReference>
<protein>
    <submittedName>
        <fullName evidence="7">Natural resistance-associated macrophage protein 2-like</fullName>
    </submittedName>
</protein>
<dbReference type="AlphaFoldDB" id="A0A2V3IJP8"/>
<dbReference type="Proteomes" id="UP000247409">
    <property type="component" value="Unassembled WGS sequence"/>
</dbReference>
<gene>
    <name evidence="7" type="ORF">BWQ96_07998</name>
</gene>
<evidence type="ECO:0000256" key="2">
    <source>
        <dbReference type="ARBA" id="ARBA00022692"/>
    </source>
</evidence>
<dbReference type="OrthoDB" id="409173at2759"/>
<evidence type="ECO:0000313" key="8">
    <source>
        <dbReference type="Proteomes" id="UP000247409"/>
    </source>
</evidence>
<feature type="transmembrane region" description="Helical" evidence="6">
    <location>
        <begin position="463"/>
        <end position="489"/>
    </location>
</feature>
<dbReference type="NCBIfam" id="NF037982">
    <property type="entry name" value="Nramp_1"/>
    <property type="match status" value="1"/>
</dbReference>
<feature type="transmembrane region" description="Helical" evidence="6">
    <location>
        <begin position="271"/>
        <end position="297"/>
    </location>
</feature>
<accession>A0A2V3IJP8</accession>
<dbReference type="NCBIfam" id="TIGR01197">
    <property type="entry name" value="nramp"/>
    <property type="match status" value="1"/>
</dbReference>
<sequence length="567" mass="62031">MGQQRRDALEVAFGEATHSDEEEFMFRPPEITPQVEETYTDRRKFTWKGVLAHLGPAFLVSIGYLDPGNWATDIEGGSKFGYKLLWVLILANFMALLLQVLAARMGIVTRSHLAELCRDEYPRGATYALWIMAELAIIATDLTEVLGTAIGINLLFGLPLMVGVVVTALDTFLLLSAQNQGMRRVEQVIFMFLAVISFCFVLELFMSHPSVSGVLGGIFVPRIDSSSLYVATGIVGATVMPHNFYLHSALVIERVPDRSRETLQSECRYNLIDTTIALNAALFINCAILIIAAANFWTRGIEVTTLSKAYHLLENTGFKIGKVEIAPLLFGIALIASGQSSTLCGTLAGQYVMEGFLDLRAPPVIRRLVTRLFAIVPALIVISIMGDTGTYQLLIFCQVVLSLQLPFAIVPMIRFTNSSRRMSEFKNPKSVSLLAWTAAGIAVCLNIAFAIHTMGQGIQSNNIVLRVMSMVCGGPLFVILMIFLGWIALRAETGGPAPVYRVEDENEFVSEGGFELDSLGSPMGSLPTPSPLPPSLPNPNPEHPELDDAIDLLESAKSRTPQLQTSR</sequence>
<feature type="transmembrane region" description="Helical" evidence="6">
    <location>
        <begin position="124"/>
        <end position="142"/>
    </location>
</feature>
<organism evidence="7 8">
    <name type="scientific">Gracilariopsis chorda</name>
    <dbReference type="NCBI Taxonomy" id="448386"/>
    <lineage>
        <taxon>Eukaryota</taxon>
        <taxon>Rhodophyta</taxon>
        <taxon>Florideophyceae</taxon>
        <taxon>Rhodymeniophycidae</taxon>
        <taxon>Gracilariales</taxon>
        <taxon>Gracilariaceae</taxon>
        <taxon>Gracilariopsis</taxon>
    </lineage>
</organism>
<evidence type="ECO:0000256" key="6">
    <source>
        <dbReference type="SAM" id="Phobius"/>
    </source>
</evidence>
<dbReference type="GO" id="GO:0005886">
    <property type="term" value="C:plasma membrane"/>
    <property type="evidence" value="ECO:0007669"/>
    <property type="project" value="TreeGrafter"/>
</dbReference>
<evidence type="ECO:0000256" key="5">
    <source>
        <dbReference type="SAM" id="MobiDB-lite"/>
    </source>
</evidence>